<evidence type="ECO:0000256" key="2">
    <source>
        <dbReference type="SAM" id="Phobius"/>
    </source>
</evidence>
<dbReference type="InterPro" id="IPR029024">
    <property type="entry name" value="TerB-like"/>
</dbReference>
<dbReference type="SUPFAM" id="SSF158682">
    <property type="entry name" value="TerB-like"/>
    <property type="match status" value="1"/>
</dbReference>
<comment type="caution">
    <text evidence="3">The sequence shown here is derived from an EMBL/GenBank/DDBJ whole genome shotgun (WGS) entry which is preliminary data.</text>
</comment>
<accession>A0ABT8BAU9</accession>
<dbReference type="PROSITE" id="PS51318">
    <property type="entry name" value="TAT"/>
    <property type="match status" value="1"/>
</dbReference>
<feature type="compositionally biased region" description="Low complexity" evidence="1">
    <location>
        <begin position="51"/>
        <end position="68"/>
    </location>
</feature>
<organism evidence="3 4">
    <name type="scientific">Methylobacterium adhaesivum</name>
    <dbReference type="NCBI Taxonomy" id="333297"/>
    <lineage>
        <taxon>Bacteria</taxon>
        <taxon>Pseudomonadati</taxon>
        <taxon>Pseudomonadota</taxon>
        <taxon>Alphaproteobacteria</taxon>
        <taxon>Hyphomicrobiales</taxon>
        <taxon>Methylobacteriaceae</taxon>
        <taxon>Methylobacterium</taxon>
    </lineage>
</organism>
<proteinExistence type="predicted"/>
<dbReference type="RefSeq" id="WP_238226367.1">
    <property type="nucleotide sequence ID" value="NZ_BPQD01000017.1"/>
</dbReference>
<dbReference type="InterPro" id="IPR006311">
    <property type="entry name" value="TAT_signal"/>
</dbReference>
<evidence type="ECO:0000256" key="1">
    <source>
        <dbReference type="SAM" id="MobiDB-lite"/>
    </source>
</evidence>
<keyword evidence="2" id="KW-1133">Transmembrane helix</keyword>
<feature type="transmembrane region" description="Helical" evidence="2">
    <location>
        <begin position="22"/>
        <end position="41"/>
    </location>
</feature>
<evidence type="ECO:0000313" key="3">
    <source>
        <dbReference type="EMBL" id="MDN3589051.1"/>
    </source>
</evidence>
<protein>
    <submittedName>
        <fullName evidence="3">DUF533 domain-containing protein</fullName>
    </submittedName>
</protein>
<dbReference type="Proteomes" id="UP001224644">
    <property type="component" value="Unassembled WGS sequence"/>
</dbReference>
<keyword evidence="2" id="KW-0812">Transmembrane</keyword>
<dbReference type="EMBL" id="JAUFPX010000001">
    <property type="protein sequence ID" value="MDN3589051.1"/>
    <property type="molecule type" value="Genomic_DNA"/>
</dbReference>
<reference evidence="4" key="1">
    <citation type="journal article" date="2019" name="Int. J. Syst. Evol. Microbiol.">
        <title>The Global Catalogue of Microorganisms (GCM) 10K type strain sequencing project: providing services to taxonomists for standard genome sequencing and annotation.</title>
        <authorList>
            <consortium name="The Broad Institute Genomics Platform"/>
            <consortium name="The Broad Institute Genome Sequencing Center for Infectious Disease"/>
            <person name="Wu L."/>
            <person name="Ma J."/>
        </authorList>
    </citation>
    <scope>NUCLEOTIDE SEQUENCE [LARGE SCALE GENOMIC DNA]</scope>
    <source>
        <strain evidence="4">CECT 7069</strain>
    </source>
</reference>
<dbReference type="Gene3D" id="1.10.3680.10">
    <property type="entry name" value="TerB-like"/>
    <property type="match status" value="1"/>
</dbReference>
<keyword evidence="4" id="KW-1185">Reference proteome</keyword>
<sequence>MSDAPQSDAQNMVDALVRTRRTGLAATAALGGLALVVGLAAKALRNAPEAKDAATAPAPSSAVEPAGATPFDHVTVGEDEARTMLRAMAAATLADGLVDAGERKRLDNALAAAGIGDDGRRWLETELADPADVDDIAERVTTPEQAARIYTAARLAIDPDTLQERTFLKDLADALDLPGDAVARLETELAA</sequence>
<gene>
    <name evidence="3" type="ORF">QWZ12_00340</name>
</gene>
<keyword evidence="2" id="KW-0472">Membrane</keyword>
<dbReference type="CDD" id="cd07178">
    <property type="entry name" value="terB_like_YebE"/>
    <property type="match status" value="1"/>
</dbReference>
<feature type="region of interest" description="Disordered" evidence="1">
    <location>
        <begin position="51"/>
        <end position="72"/>
    </location>
</feature>
<name>A0ABT8BAU9_9HYPH</name>
<dbReference type="InterPro" id="IPR007486">
    <property type="entry name" value="YebE"/>
</dbReference>
<evidence type="ECO:0000313" key="4">
    <source>
        <dbReference type="Proteomes" id="UP001224644"/>
    </source>
</evidence>
<dbReference type="Pfam" id="PF04391">
    <property type="entry name" value="DUF533"/>
    <property type="match status" value="1"/>
</dbReference>